<accession>A0A1B6JNA5</accession>
<evidence type="ECO:0000313" key="1">
    <source>
        <dbReference type="EMBL" id="JAT00725.1"/>
    </source>
</evidence>
<gene>
    <name evidence="1" type="ORF">g.11704</name>
</gene>
<feature type="non-terminal residue" evidence="1">
    <location>
        <position position="119"/>
    </location>
</feature>
<reference evidence="1" key="1">
    <citation type="submission" date="2015-11" db="EMBL/GenBank/DDBJ databases">
        <title>De novo transcriptome assembly of four potential Pierce s Disease insect vectors from Arizona vineyards.</title>
        <authorList>
            <person name="Tassone E.E."/>
        </authorList>
    </citation>
    <scope>NUCLEOTIDE SEQUENCE</scope>
</reference>
<organism evidence="1">
    <name type="scientific">Homalodisca liturata</name>
    <dbReference type="NCBI Taxonomy" id="320908"/>
    <lineage>
        <taxon>Eukaryota</taxon>
        <taxon>Metazoa</taxon>
        <taxon>Ecdysozoa</taxon>
        <taxon>Arthropoda</taxon>
        <taxon>Hexapoda</taxon>
        <taxon>Insecta</taxon>
        <taxon>Pterygota</taxon>
        <taxon>Neoptera</taxon>
        <taxon>Paraneoptera</taxon>
        <taxon>Hemiptera</taxon>
        <taxon>Auchenorrhyncha</taxon>
        <taxon>Membracoidea</taxon>
        <taxon>Cicadellidae</taxon>
        <taxon>Cicadellinae</taxon>
        <taxon>Proconiini</taxon>
        <taxon>Homalodisca</taxon>
    </lineage>
</organism>
<sequence>SLLERKQQTEKNNKQQTNNNFLIDDDLEFSQEKCNKILLDNRDAEFIGQGKGIKRFAQECTTAQEILEEYNEELSFGSVLNQKEIKPKCVDKCSTSSYLTTNHKKRQVFHKNMLKKLSN</sequence>
<feature type="non-terminal residue" evidence="1">
    <location>
        <position position="1"/>
    </location>
</feature>
<proteinExistence type="predicted"/>
<name>A0A1B6JNA5_9HEMI</name>
<protein>
    <submittedName>
        <fullName evidence="1">Uncharacterized protein</fullName>
    </submittedName>
</protein>
<dbReference type="EMBL" id="GECU01006982">
    <property type="protein sequence ID" value="JAT00725.1"/>
    <property type="molecule type" value="Transcribed_RNA"/>
</dbReference>
<dbReference type="AlphaFoldDB" id="A0A1B6JNA5"/>